<keyword evidence="10 19" id="KW-0249">Electron transport</keyword>
<evidence type="ECO:0000259" key="21">
    <source>
        <dbReference type="PROSITE" id="PS51003"/>
    </source>
</evidence>
<dbReference type="PANTHER" id="PTHR19271">
    <property type="entry name" value="CYTOCHROME B"/>
    <property type="match status" value="1"/>
</dbReference>
<dbReference type="PIRSF" id="PIRSF038885">
    <property type="entry name" value="COB"/>
    <property type="match status" value="1"/>
</dbReference>
<dbReference type="CDD" id="cd00290">
    <property type="entry name" value="cytochrome_b_C"/>
    <property type="match status" value="1"/>
</dbReference>
<keyword evidence="5 18" id="KW-0349">Heme</keyword>
<dbReference type="InterPro" id="IPR048259">
    <property type="entry name" value="Cytochrome_b_N_euk/bac"/>
</dbReference>
<comment type="subcellular location">
    <subcellularLocation>
        <location evidence="2">Mitochondrion inner membrane</location>
        <topology evidence="2">Multi-pass membrane protein</topology>
    </subcellularLocation>
</comment>
<dbReference type="EMBL" id="LR862379">
    <property type="protein sequence ID" value="CAD1874629.1"/>
    <property type="molecule type" value="Genomic_DNA"/>
</dbReference>
<evidence type="ECO:0000256" key="3">
    <source>
        <dbReference type="ARBA" id="ARBA00013531"/>
    </source>
</evidence>
<evidence type="ECO:0000256" key="10">
    <source>
        <dbReference type="ARBA" id="ARBA00022982"/>
    </source>
</evidence>
<keyword evidence="11 19" id="KW-1133">Transmembrane helix</keyword>
<dbReference type="PANTHER" id="PTHR19271:SF16">
    <property type="entry name" value="CYTOCHROME B"/>
    <property type="match status" value="1"/>
</dbReference>
<feature type="domain" description="Cytochrome b/b6 N-terminal region profile" evidence="20">
    <location>
        <begin position="6"/>
        <end position="215"/>
    </location>
</feature>
<dbReference type="GO" id="GO:0046872">
    <property type="term" value="F:metal ion binding"/>
    <property type="evidence" value="ECO:0007669"/>
    <property type="project" value="UniProtKB-UniRule"/>
</dbReference>
<dbReference type="GO" id="GO:0045275">
    <property type="term" value="C:respiratory chain complex III"/>
    <property type="evidence" value="ECO:0007669"/>
    <property type="project" value="InterPro"/>
</dbReference>
<dbReference type="PROSITE" id="PS51003">
    <property type="entry name" value="CYTB_CTER"/>
    <property type="match status" value="1"/>
</dbReference>
<evidence type="ECO:0000256" key="5">
    <source>
        <dbReference type="ARBA" id="ARBA00022617"/>
    </source>
</evidence>
<evidence type="ECO:0000313" key="22">
    <source>
        <dbReference type="EMBL" id="CAD1874629.1"/>
    </source>
</evidence>
<accession>A0A6V7QYJ5</accession>
<proteinExistence type="inferred from homology"/>
<evidence type="ECO:0000256" key="15">
    <source>
        <dbReference type="ARBA" id="ARBA00023136"/>
    </source>
</evidence>
<dbReference type="PROSITE" id="PS51002">
    <property type="entry name" value="CYTB_NTER"/>
    <property type="match status" value="1"/>
</dbReference>
<gene>
    <name evidence="22" type="primary">cob</name>
</gene>
<feature type="transmembrane region" description="Helical" evidence="19">
    <location>
        <begin position="116"/>
        <end position="139"/>
    </location>
</feature>
<dbReference type="InterPro" id="IPR016174">
    <property type="entry name" value="Di-haem_cyt_TM"/>
</dbReference>
<keyword evidence="9" id="KW-0999">Mitochondrion inner membrane</keyword>
<feature type="transmembrane region" description="Helical" evidence="19">
    <location>
        <begin position="352"/>
        <end position="378"/>
    </location>
</feature>
<comment type="function">
    <text evidence="1 19">Component of the ubiquinol-cytochrome c reductase complex (complex III or cytochrome b-c1 complex) that is part of the mitochondrial respiratory chain. The b-c1 complex mediates electron transfer from ubiquinol to cytochrome c. Contributes to the generation of a proton gradient across the mitochondrial membrane that is then used for ATP synthesis.</text>
</comment>
<dbReference type="SUPFAM" id="SSF81342">
    <property type="entry name" value="Transmembrane di-heme cytochromes"/>
    <property type="match status" value="1"/>
</dbReference>
<geneLocation type="mitochondrion" evidence="22"/>
<feature type="transmembrane region" description="Helical" evidence="19">
    <location>
        <begin position="83"/>
        <end position="104"/>
    </location>
</feature>
<feature type="transmembrane region" description="Helical" evidence="19">
    <location>
        <begin position="146"/>
        <end position="163"/>
    </location>
</feature>
<dbReference type="AlphaFoldDB" id="A0A6V7QYJ5"/>
<evidence type="ECO:0000259" key="20">
    <source>
        <dbReference type="PROSITE" id="PS51002"/>
    </source>
</evidence>
<dbReference type="GO" id="GO:0016491">
    <property type="term" value="F:oxidoreductase activity"/>
    <property type="evidence" value="ECO:0007669"/>
    <property type="project" value="UniProtKB-UniRule"/>
</dbReference>
<feature type="transmembrane region" description="Helical" evidence="19">
    <location>
        <begin position="294"/>
        <end position="313"/>
    </location>
</feature>
<keyword evidence="13" id="KW-0830">Ubiquinone</keyword>
<dbReference type="SUPFAM" id="SSF81648">
    <property type="entry name" value="a domain/subunit of cytochrome bc1 complex (Ubiquinol-cytochrome c reductase)"/>
    <property type="match status" value="1"/>
</dbReference>
<comment type="cofactor">
    <cofactor evidence="18">
        <name>heme</name>
        <dbReference type="ChEBI" id="CHEBI:30413"/>
    </cofactor>
    <text evidence="18">Binds 2 heme groups non-covalently.</text>
</comment>
<dbReference type="GO" id="GO:0006122">
    <property type="term" value="P:mitochondrial electron transport, ubiquinol to cytochrome c"/>
    <property type="evidence" value="ECO:0007669"/>
    <property type="project" value="TreeGrafter"/>
</dbReference>
<keyword evidence="4 19" id="KW-0813">Transport</keyword>
<evidence type="ECO:0000256" key="1">
    <source>
        <dbReference type="ARBA" id="ARBA00002566"/>
    </source>
</evidence>
<dbReference type="InterPro" id="IPR030689">
    <property type="entry name" value="Cytochrome_b"/>
</dbReference>
<evidence type="ECO:0000256" key="14">
    <source>
        <dbReference type="ARBA" id="ARBA00023128"/>
    </source>
</evidence>
<feature type="domain" description="Cytochrome b/b6 C-terminal region profile" evidence="21">
    <location>
        <begin position="216"/>
        <end position="386"/>
    </location>
</feature>
<evidence type="ECO:0000256" key="13">
    <source>
        <dbReference type="ARBA" id="ARBA00023075"/>
    </source>
</evidence>
<keyword evidence="15 19" id="KW-0472">Membrane</keyword>
<feature type="transmembrane region" description="Helical" evidence="19">
    <location>
        <begin position="183"/>
        <end position="206"/>
    </location>
</feature>
<evidence type="ECO:0000256" key="7">
    <source>
        <dbReference type="ARBA" id="ARBA00022692"/>
    </source>
</evidence>
<dbReference type="GO" id="GO:0005743">
    <property type="term" value="C:mitochondrial inner membrane"/>
    <property type="evidence" value="ECO:0007669"/>
    <property type="project" value="UniProtKB-SubCell"/>
</dbReference>
<keyword evidence="14 19" id="KW-0496">Mitochondrion</keyword>
<keyword evidence="12 18" id="KW-0408">Iron</keyword>
<feature type="binding site" description="axial binding residue" evidence="18">
    <location>
        <position position="89"/>
    </location>
    <ligand>
        <name>heme b</name>
        <dbReference type="ChEBI" id="CHEBI:60344"/>
        <label>b562</label>
    </ligand>
    <ligandPart>
        <name>Fe</name>
        <dbReference type="ChEBI" id="CHEBI:18248"/>
    </ligandPart>
</feature>
<dbReference type="InterPro" id="IPR048260">
    <property type="entry name" value="Cytochrome_b_C_euk/bac"/>
</dbReference>
<evidence type="ECO:0000256" key="11">
    <source>
        <dbReference type="ARBA" id="ARBA00022989"/>
    </source>
</evidence>
<dbReference type="Pfam" id="PF00033">
    <property type="entry name" value="Cytochrome_B"/>
    <property type="match status" value="1"/>
</dbReference>
<reference evidence="22" key="1">
    <citation type="submission" date="2020-07" db="EMBL/GenBank/DDBJ databases">
        <authorList>
            <person name="Deister F."/>
        </authorList>
    </citation>
    <scope>NUCLEOTIDE SEQUENCE</scope>
</reference>
<dbReference type="InterPro" id="IPR036150">
    <property type="entry name" value="Cyt_b/b6_C_sf"/>
</dbReference>
<dbReference type="FunFam" id="1.20.810.10:FF:000002">
    <property type="entry name" value="Cytochrome b"/>
    <property type="match status" value="1"/>
</dbReference>
<evidence type="ECO:0000256" key="18">
    <source>
        <dbReference type="PIRSR" id="PIRSR038885-2"/>
    </source>
</evidence>
<dbReference type="Gene3D" id="1.20.810.10">
    <property type="entry name" value="Cytochrome Bc1 Complex, Chain C"/>
    <property type="match status" value="1"/>
</dbReference>
<evidence type="ECO:0000256" key="6">
    <source>
        <dbReference type="ARBA" id="ARBA00022660"/>
    </source>
</evidence>
<dbReference type="Pfam" id="PF00032">
    <property type="entry name" value="Cytochrom_B_C"/>
    <property type="match status" value="1"/>
</dbReference>
<keyword evidence="7 19" id="KW-0812">Transmembrane</keyword>
<evidence type="ECO:0000256" key="2">
    <source>
        <dbReference type="ARBA" id="ARBA00004448"/>
    </source>
</evidence>
<evidence type="ECO:0000256" key="8">
    <source>
        <dbReference type="ARBA" id="ARBA00022723"/>
    </source>
</evidence>
<feature type="transmembrane region" description="Helical" evidence="19">
    <location>
        <begin position="325"/>
        <end position="346"/>
    </location>
</feature>
<evidence type="ECO:0000256" key="17">
    <source>
        <dbReference type="PIRSR" id="PIRSR038885-1"/>
    </source>
</evidence>
<dbReference type="CDD" id="cd00284">
    <property type="entry name" value="Cytochrome_b_N"/>
    <property type="match status" value="1"/>
</dbReference>
<sequence length="386" mass="43560">MVSVMMSKAVRKENPIIVLVNSMFVDLPSPSNISYFWNFGSLLGACLIIQILTGIFLAMHYCSDVDLAFISVAHITRDVNYGFILRYIHANGASLFFLCVYFHIGRGLYYGSYTKHIVWNVGVVLFFLMIITSFIGYVLPWGQMSFWAATVITNLLSAIPYVGDDIVRWVWGGFSVSNATLNRFFSLHYLLPFVLAGLSLVHLIALHEDGSNNPIGIRSDIDKVAFHYYYALKDIYGVVVLITLLSIIAFLFPYSLGDAENFKPANPLVTPVHIKPEWYFLFAYAILRSIPNKLGGVVALVFSIFVLLVLPLIDQSKFKGLRFRPLSKICFWFLVGDFLLLTWIGGQPVEEPYILIGQMASIFYFIYFLILVPIVGYAENKLLGVV</sequence>
<feature type="binding site" description="axial binding residue" evidence="18">
    <location>
        <position position="202"/>
    </location>
    <ligand>
        <name>heme b</name>
        <dbReference type="ChEBI" id="CHEBI:60344"/>
        <label>b566</label>
    </ligand>
    <ligandPart>
        <name>Fe</name>
        <dbReference type="ChEBI" id="CHEBI:18248"/>
    </ligandPart>
</feature>
<evidence type="ECO:0000256" key="9">
    <source>
        <dbReference type="ARBA" id="ARBA00022792"/>
    </source>
</evidence>
<feature type="binding site" evidence="17">
    <location>
        <position position="207"/>
    </location>
    <ligand>
        <name>a ubiquinone</name>
        <dbReference type="ChEBI" id="CHEBI:16389"/>
    </ligand>
</feature>
<comment type="cofactor">
    <cofactor evidence="19">
        <name>heme b</name>
        <dbReference type="ChEBI" id="CHEBI:60344"/>
    </cofactor>
    <text evidence="19">Binds 2 heme groups non-covalently.</text>
</comment>
<feature type="transmembrane region" description="Helical" evidence="19">
    <location>
        <begin position="35"/>
        <end position="62"/>
    </location>
</feature>
<feature type="binding site" description="axial binding residue" evidence="18">
    <location>
        <position position="103"/>
    </location>
    <ligand>
        <name>heme b</name>
        <dbReference type="ChEBI" id="CHEBI:60344"/>
        <label>b566</label>
    </ligand>
    <ligandPart>
        <name>Fe</name>
        <dbReference type="ChEBI" id="CHEBI:18248"/>
    </ligandPart>
</feature>
<keyword evidence="8 18" id="KW-0479">Metal-binding</keyword>
<dbReference type="InterPro" id="IPR027387">
    <property type="entry name" value="Cytb/b6-like_sf"/>
</dbReference>
<organism evidence="22">
    <name type="scientific">Tethya wilhelma</name>
    <dbReference type="NCBI Taxonomy" id="463344"/>
    <lineage>
        <taxon>Eukaryota</taxon>
        <taxon>Metazoa</taxon>
        <taxon>Porifera</taxon>
        <taxon>Demospongiae</taxon>
        <taxon>Heteroscleromorpha</taxon>
        <taxon>Tethyida</taxon>
        <taxon>Tethyidae</taxon>
        <taxon>Tethya</taxon>
    </lineage>
</organism>
<keyword evidence="6 19" id="KW-0679">Respiratory chain</keyword>
<dbReference type="InterPro" id="IPR005797">
    <property type="entry name" value="Cyt_b/b6_N"/>
</dbReference>
<comment type="similarity">
    <text evidence="16 19">Belongs to the cytochrome b family.</text>
</comment>
<dbReference type="InterPro" id="IPR005798">
    <property type="entry name" value="Cyt_b/b6_C"/>
</dbReference>
<name>A0A6V7QYJ5_9METZ</name>
<evidence type="ECO:0000256" key="12">
    <source>
        <dbReference type="ARBA" id="ARBA00023004"/>
    </source>
</evidence>
<feature type="binding site" description="axial binding residue" evidence="18">
    <location>
        <position position="188"/>
    </location>
    <ligand>
        <name>heme b</name>
        <dbReference type="ChEBI" id="CHEBI:60344"/>
        <label>b562</label>
    </ligand>
    <ligandPart>
        <name>Fe</name>
        <dbReference type="ChEBI" id="CHEBI:18248"/>
    </ligandPart>
</feature>
<protein>
    <recommendedName>
        <fullName evidence="3 19">Cytochrome b</fullName>
    </recommendedName>
</protein>
<dbReference type="GO" id="GO:0008121">
    <property type="term" value="F:quinol-cytochrome-c reductase activity"/>
    <property type="evidence" value="ECO:0007669"/>
    <property type="project" value="InterPro"/>
</dbReference>
<evidence type="ECO:0000256" key="4">
    <source>
        <dbReference type="ARBA" id="ARBA00022448"/>
    </source>
</evidence>
<feature type="transmembrane region" description="Helical" evidence="19">
    <location>
        <begin position="235"/>
        <end position="256"/>
    </location>
</feature>
<evidence type="ECO:0000256" key="16">
    <source>
        <dbReference type="ARBA" id="ARBA00061233"/>
    </source>
</evidence>
<evidence type="ECO:0000256" key="19">
    <source>
        <dbReference type="RuleBase" id="RU362117"/>
    </source>
</evidence>